<dbReference type="EMBL" id="BQFW01000014">
    <property type="protein sequence ID" value="GJJ78067.1"/>
    <property type="molecule type" value="Genomic_DNA"/>
</dbReference>
<dbReference type="OrthoDB" id="428974at2759"/>
<dbReference type="PROSITE" id="PS00383">
    <property type="entry name" value="TYR_PHOSPHATASE_1"/>
    <property type="match status" value="1"/>
</dbReference>
<evidence type="ECO:0000313" key="4">
    <source>
        <dbReference type="EMBL" id="GJJ78067.1"/>
    </source>
</evidence>
<dbReference type="PROSITE" id="PS50056">
    <property type="entry name" value="TYR_PHOSPHATASE_2"/>
    <property type="match status" value="1"/>
</dbReference>
<dbReference type="SMART" id="SM00195">
    <property type="entry name" value="DSPc"/>
    <property type="match status" value="1"/>
</dbReference>
<evidence type="ECO:0000259" key="3">
    <source>
        <dbReference type="PROSITE" id="PS50056"/>
    </source>
</evidence>
<dbReference type="InterPro" id="IPR000387">
    <property type="entry name" value="Tyr_Pase_dom"/>
</dbReference>
<keyword evidence="5" id="KW-1185">Reference proteome</keyword>
<feature type="domain" description="Tyrosine specific protein phosphatases" evidence="3">
    <location>
        <begin position="406"/>
        <end position="476"/>
    </location>
</feature>
<sequence>MLMNHFQYVNVNGKRLRIVHIPHALGSKVPLLVFIHGVGGQLEQFEKQIEYFSLSTHILAIDMCGYGTSDVPDSYEHYTTDAYVEDIITLLQRYKSEETVLICHSYGCTIGTQLYGRLIDSPTSPTSDEGLNHSIKAMVMIGPKAIITQHEMQAREKLAMTPDWVVDFARKLDRMGGIHSKSVNRLLHASASEDLRRKQLRWNKASRTSVLKRLMAGIRWPSPADFQRIQCPLLLMSGEDDRVCPSSNVEQIYNWCKAANEKTGSPFIIPKAGHQTMLENWELVTPIISSFLIKDCGMTTMDPAWQITKKCQKENKWSLKNTEKWMNTPIISSQIGKGAGKFRAMKVLRQTDTDHSPSAFLAQHPEVGFIVDISLDEPPYRTTDFEATSITYTKLPTVSKIPPSMEDVKRFIKHCNACWAEKPGVDIAVHCHYGFNRTGFMVCSYLIQEQHYSVADAIYHFELARPPRGIRHDHFKGELFLRYEPAKQLISSQPPASH</sequence>
<keyword evidence="1" id="KW-0378">Hydrolase</keyword>
<reference evidence="4" key="2">
    <citation type="journal article" date="2022" name="Microbiol. Resour. Announc.">
        <title>Whole-Genome Sequence of Entomortierella parvispora E1425, a Mucoromycotan Fungus Associated with Burkholderiaceae-Related Endosymbiotic Bacteria.</title>
        <authorList>
            <person name="Herlambang A."/>
            <person name="Guo Y."/>
            <person name="Takashima Y."/>
            <person name="Narisawa K."/>
            <person name="Ohta H."/>
            <person name="Nishizawa T."/>
        </authorList>
    </citation>
    <scope>NUCLEOTIDE SEQUENCE</scope>
    <source>
        <strain evidence="4">E1425</strain>
    </source>
</reference>
<dbReference type="InterPro" id="IPR000073">
    <property type="entry name" value="AB_hydrolase_1"/>
</dbReference>
<proteinExistence type="predicted"/>
<dbReference type="Pfam" id="PF00782">
    <property type="entry name" value="DSPc"/>
    <property type="match status" value="1"/>
</dbReference>
<dbReference type="AlphaFoldDB" id="A0A9P3M1B7"/>
<dbReference type="InterPro" id="IPR029058">
    <property type="entry name" value="AB_hydrolase_fold"/>
</dbReference>
<protein>
    <recommendedName>
        <fullName evidence="3">Tyrosine specific protein phosphatases domain-containing protein</fullName>
    </recommendedName>
</protein>
<comment type="caution">
    <text evidence="4">The sequence shown here is derived from an EMBL/GenBank/DDBJ whole genome shotgun (WGS) entry which is preliminary data.</text>
</comment>
<dbReference type="InterPro" id="IPR016130">
    <property type="entry name" value="Tyr_Pase_AS"/>
</dbReference>
<dbReference type="InterPro" id="IPR029021">
    <property type="entry name" value="Prot-tyrosine_phosphatase-like"/>
</dbReference>
<dbReference type="GO" id="GO:0004721">
    <property type="term" value="F:phosphoprotein phosphatase activity"/>
    <property type="evidence" value="ECO:0007669"/>
    <property type="project" value="UniProtKB-KW"/>
</dbReference>
<organism evidence="4 5">
    <name type="scientific">Entomortierella parvispora</name>
    <dbReference type="NCBI Taxonomy" id="205924"/>
    <lineage>
        <taxon>Eukaryota</taxon>
        <taxon>Fungi</taxon>
        <taxon>Fungi incertae sedis</taxon>
        <taxon>Mucoromycota</taxon>
        <taxon>Mortierellomycotina</taxon>
        <taxon>Mortierellomycetes</taxon>
        <taxon>Mortierellales</taxon>
        <taxon>Mortierellaceae</taxon>
        <taxon>Entomortierella</taxon>
    </lineage>
</organism>
<dbReference type="PANTHER" id="PTHR43798">
    <property type="entry name" value="MONOACYLGLYCEROL LIPASE"/>
    <property type="match status" value="1"/>
</dbReference>
<dbReference type="Gene3D" id="3.40.50.1820">
    <property type="entry name" value="alpha/beta hydrolase"/>
    <property type="match status" value="1"/>
</dbReference>
<dbReference type="SUPFAM" id="SSF52799">
    <property type="entry name" value="(Phosphotyrosine protein) phosphatases II"/>
    <property type="match status" value="1"/>
</dbReference>
<dbReference type="InterPro" id="IPR050266">
    <property type="entry name" value="AB_hydrolase_sf"/>
</dbReference>
<keyword evidence="2" id="KW-0904">Protein phosphatase</keyword>
<dbReference type="Gene3D" id="3.90.190.10">
    <property type="entry name" value="Protein tyrosine phosphatase superfamily"/>
    <property type="match status" value="1"/>
</dbReference>
<evidence type="ECO:0000313" key="5">
    <source>
        <dbReference type="Proteomes" id="UP000827284"/>
    </source>
</evidence>
<dbReference type="PANTHER" id="PTHR43798:SF33">
    <property type="entry name" value="HYDROLASE, PUTATIVE (AFU_ORTHOLOGUE AFUA_2G14860)-RELATED"/>
    <property type="match status" value="1"/>
</dbReference>
<accession>A0A9P3M1B7</accession>
<name>A0A9P3M1B7_9FUNG</name>
<dbReference type="Pfam" id="PF00561">
    <property type="entry name" value="Abhydrolase_1"/>
    <property type="match status" value="1"/>
</dbReference>
<dbReference type="Proteomes" id="UP000827284">
    <property type="component" value="Unassembled WGS sequence"/>
</dbReference>
<dbReference type="SUPFAM" id="SSF53474">
    <property type="entry name" value="alpha/beta-Hydrolases"/>
    <property type="match status" value="1"/>
</dbReference>
<dbReference type="InterPro" id="IPR020422">
    <property type="entry name" value="TYR_PHOSPHATASE_DUAL_dom"/>
</dbReference>
<gene>
    <name evidence="4" type="ORF">EMPS_10426</name>
</gene>
<dbReference type="GO" id="GO:0016020">
    <property type="term" value="C:membrane"/>
    <property type="evidence" value="ECO:0007669"/>
    <property type="project" value="TreeGrafter"/>
</dbReference>
<evidence type="ECO:0000256" key="1">
    <source>
        <dbReference type="ARBA" id="ARBA00022801"/>
    </source>
</evidence>
<reference evidence="4" key="1">
    <citation type="submission" date="2021-11" db="EMBL/GenBank/DDBJ databases">
        <authorList>
            <person name="Herlambang A."/>
            <person name="Guo Y."/>
            <person name="Takashima Y."/>
            <person name="Nishizawa T."/>
        </authorList>
    </citation>
    <scope>NUCLEOTIDE SEQUENCE</scope>
    <source>
        <strain evidence="4">E1425</strain>
    </source>
</reference>
<dbReference type="InterPro" id="IPR000340">
    <property type="entry name" value="Dual-sp_phosphatase_cat-dom"/>
</dbReference>
<evidence type="ECO:0000256" key="2">
    <source>
        <dbReference type="ARBA" id="ARBA00022912"/>
    </source>
</evidence>